<feature type="domain" description="JAB1/MPN/MOV34 metalloenzyme" evidence="6">
    <location>
        <begin position="2"/>
        <end position="121"/>
    </location>
</feature>
<dbReference type="GeneID" id="24906303"/>
<evidence type="ECO:0000256" key="1">
    <source>
        <dbReference type="ARBA" id="ARBA00022670"/>
    </source>
</evidence>
<dbReference type="InterPro" id="IPR051929">
    <property type="entry name" value="VirAsm_ModProt"/>
</dbReference>
<dbReference type="Pfam" id="PF14464">
    <property type="entry name" value="Prok-JAB"/>
    <property type="match status" value="1"/>
</dbReference>
<dbReference type="InterPro" id="IPR000555">
    <property type="entry name" value="JAMM/MPN+_dom"/>
</dbReference>
<sequence length="134" mass="15558">MRLIIKYEHLFMILEKAKESKIEICGFLLGRQKDNDVIVEEAVFTKNKLNSPTAFEIDPLEIVEVLDYADEKGLEPVGIFHSHLCKPIPSERDIRGMKLWRNVWLIVDNKGNYGAFILKDDEKIEEVEIEIIQS</sequence>
<dbReference type="OrthoDB" id="10589at2157"/>
<dbReference type="PANTHER" id="PTHR34858">
    <property type="entry name" value="CYSO-CYSTEINE PEPTIDASE"/>
    <property type="match status" value="1"/>
</dbReference>
<evidence type="ECO:0000313" key="8">
    <source>
        <dbReference type="Proteomes" id="UP000019027"/>
    </source>
</evidence>
<dbReference type="RefSeq" id="WP_042681348.1">
    <property type="nucleotide sequence ID" value="NZ_CP006965.1"/>
</dbReference>
<dbReference type="CDD" id="cd08070">
    <property type="entry name" value="MPN_like"/>
    <property type="match status" value="1"/>
</dbReference>
<keyword evidence="5 7" id="KW-0482">Metalloprotease</keyword>
<protein>
    <submittedName>
        <fullName evidence="7">Metalloprotease</fullName>
    </submittedName>
</protein>
<evidence type="ECO:0000256" key="5">
    <source>
        <dbReference type="ARBA" id="ARBA00023049"/>
    </source>
</evidence>
<dbReference type="SUPFAM" id="SSF102712">
    <property type="entry name" value="JAB1/MPN domain"/>
    <property type="match status" value="1"/>
</dbReference>
<evidence type="ECO:0000256" key="3">
    <source>
        <dbReference type="ARBA" id="ARBA00022801"/>
    </source>
</evidence>
<dbReference type="STRING" id="582419.TES1_1302"/>
<dbReference type="PANTHER" id="PTHR34858:SF1">
    <property type="entry name" value="CYSO-CYSTEINE PEPTIDASE"/>
    <property type="match status" value="1"/>
</dbReference>
<dbReference type="AlphaFoldDB" id="W0I7F8"/>
<proteinExistence type="predicted"/>
<dbReference type="HOGENOM" id="CLU_116765_4_2_2"/>
<dbReference type="GO" id="GO:0006508">
    <property type="term" value="P:proteolysis"/>
    <property type="evidence" value="ECO:0007669"/>
    <property type="project" value="UniProtKB-KW"/>
</dbReference>
<keyword evidence="2" id="KW-0479">Metal-binding</keyword>
<dbReference type="GO" id="GO:0008235">
    <property type="term" value="F:metalloexopeptidase activity"/>
    <property type="evidence" value="ECO:0007669"/>
    <property type="project" value="TreeGrafter"/>
</dbReference>
<name>W0I7F8_9EURY</name>
<dbReference type="Proteomes" id="UP000019027">
    <property type="component" value="Chromosome"/>
</dbReference>
<dbReference type="SMART" id="SM00232">
    <property type="entry name" value="JAB_MPN"/>
    <property type="match status" value="1"/>
</dbReference>
<keyword evidence="8" id="KW-1185">Reference proteome</keyword>
<dbReference type="Gene3D" id="3.40.140.10">
    <property type="entry name" value="Cytidine Deaminase, domain 2"/>
    <property type="match status" value="1"/>
</dbReference>
<keyword evidence="4" id="KW-0862">Zinc</keyword>
<organism evidence="7 8">
    <name type="scientific">Thermococcus paralvinellae</name>
    <dbReference type="NCBI Taxonomy" id="582419"/>
    <lineage>
        <taxon>Archaea</taxon>
        <taxon>Methanobacteriati</taxon>
        <taxon>Methanobacteriota</taxon>
        <taxon>Thermococci</taxon>
        <taxon>Thermococcales</taxon>
        <taxon>Thermococcaceae</taxon>
        <taxon>Thermococcus</taxon>
    </lineage>
</organism>
<dbReference type="EMBL" id="CP006965">
    <property type="protein sequence ID" value="AHF80682.1"/>
    <property type="molecule type" value="Genomic_DNA"/>
</dbReference>
<dbReference type="GO" id="GO:0008270">
    <property type="term" value="F:zinc ion binding"/>
    <property type="evidence" value="ECO:0007669"/>
    <property type="project" value="TreeGrafter"/>
</dbReference>
<keyword evidence="3" id="KW-0378">Hydrolase</keyword>
<reference evidence="7 8" key="1">
    <citation type="journal article" date="2014" name="Int. J. Syst. Evol. Microbiol.">
        <title>Thermococcus paralvinellae sp. nov. and Thermococcus cleftensis sp. nov. of hyperthermophilic heterotrophs from deep-sea hydrothermal vents.</title>
        <authorList>
            <person name="Hensley S.A."/>
            <person name="Jung J.H."/>
            <person name="Park C.S."/>
            <person name="Holden J.F."/>
        </authorList>
    </citation>
    <scope>NUCLEOTIDE SEQUENCE [LARGE SCALE GENOMIC DNA]</scope>
    <source>
        <strain evidence="7 8">ES1</strain>
    </source>
</reference>
<accession>W0I7F8</accession>
<evidence type="ECO:0000313" key="7">
    <source>
        <dbReference type="EMBL" id="AHF80682.1"/>
    </source>
</evidence>
<gene>
    <name evidence="7" type="ORF">TES1_1302</name>
</gene>
<dbReference type="KEGG" id="ths:TES1_1302"/>
<evidence type="ECO:0000256" key="2">
    <source>
        <dbReference type="ARBA" id="ARBA00022723"/>
    </source>
</evidence>
<evidence type="ECO:0000256" key="4">
    <source>
        <dbReference type="ARBA" id="ARBA00022833"/>
    </source>
</evidence>
<keyword evidence="1 7" id="KW-0645">Protease</keyword>
<evidence type="ECO:0000259" key="6">
    <source>
        <dbReference type="SMART" id="SM00232"/>
    </source>
</evidence>
<dbReference type="InterPro" id="IPR028090">
    <property type="entry name" value="JAB_dom_prok"/>
</dbReference>